<evidence type="ECO:0000256" key="1">
    <source>
        <dbReference type="SAM" id="MobiDB-lite"/>
    </source>
</evidence>
<name>E0S8P2_ENCIT</name>
<feature type="domain" description="Rad21/Rec8-like protein C-terminal eukaryotic" evidence="2">
    <location>
        <begin position="50"/>
        <end position="88"/>
    </location>
</feature>
<dbReference type="InterPro" id="IPR006909">
    <property type="entry name" value="Rad21/Rec8_C_eu"/>
</dbReference>
<dbReference type="AlphaFoldDB" id="E0S8P2"/>
<accession>E0S8P2</accession>
<evidence type="ECO:0000313" key="3">
    <source>
        <dbReference type="EMBL" id="ADM12025.1"/>
    </source>
</evidence>
<dbReference type="RefSeq" id="XP_003073385.1">
    <property type="nucleotide sequence ID" value="XM_003073339.1"/>
</dbReference>
<reference evidence="3 4" key="2">
    <citation type="journal article" date="2012" name="Proc. Natl. Acad. Sci. U.S.A.">
        <title>Gain and loss of multiple functionally related, horizontally transferred genes in the reduced genomes of two microsporidian parasites.</title>
        <authorList>
            <person name="Pombert J.-F."/>
            <person name="Selman M."/>
            <person name="Burki F."/>
            <person name="Bardell F.T."/>
            <person name="Farinelli L."/>
            <person name="Solter L.F."/>
            <person name="Whitman D.W."/>
            <person name="Weiss L.M."/>
            <person name="Corradi N."/>
            <person name="Keeling P.J."/>
        </authorList>
    </citation>
    <scope>NUCLEOTIDE SEQUENCE [LARGE SCALE GENOMIC DNA]</scope>
    <source>
        <strain evidence="3 4">ATCC 50506</strain>
    </source>
</reference>
<keyword evidence="4" id="KW-1185">Reference proteome</keyword>
<organism evidence="3 4">
    <name type="scientific">Encephalitozoon intestinalis (strain ATCC 50506)</name>
    <name type="common">Microsporidian parasite</name>
    <name type="synonym">Septata intestinalis</name>
    <dbReference type="NCBI Taxonomy" id="876142"/>
    <lineage>
        <taxon>Eukaryota</taxon>
        <taxon>Fungi</taxon>
        <taxon>Fungi incertae sedis</taxon>
        <taxon>Microsporidia</taxon>
        <taxon>Unikaryonidae</taxon>
        <taxon>Encephalitozoon</taxon>
    </lineage>
</organism>
<gene>
    <name evidence="3" type="ORF">Eint_080930</name>
</gene>
<dbReference type="GeneID" id="9698213"/>
<dbReference type="OrthoDB" id="2195257at2759"/>
<dbReference type="EMBL" id="CP001949">
    <property type="protein sequence ID" value="ADM12025.1"/>
    <property type="molecule type" value="Genomic_DNA"/>
</dbReference>
<sequence>MLYAGMSSFDSVEKARNWSRHSSREDFSNSTSSEDMASILLSNGDFDEYAGTSRRTRARTFYSILLMSSRGDIIPVQKKAYGQIVFTRNGF</sequence>
<dbReference type="Proteomes" id="UP000002313">
    <property type="component" value="Chromosome VIII"/>
</dbReference>
<proteinExistence type="predicted"/>
<dbReference type="VEuPathDB" id="MicrosporidiaDB:Eint_080930"/>
<evidence type="ECO:0000313" key="4">
    <source>
        <dbReference type="Proteomes" id="UP000002313"/>
    </source>
</evidence>
<feature type="region of interest" description="Disordered" evidence="1">
    <location>
        <begin position="1"/>
        <end position="34"/>
    </location>
</feature>
<reference evidence="3 4" key="1">
    <citation type="journal article" date="2010" name="Nat. Commun.">
        <title>The complete sequence of the smallest known nuclear genome from the microsporidian Encephalitozoon intestinalis.</title>
        <authorList>
            <person name="Corradi N."/>
            <person name="Pombert J.-F."/>
            <person name="Farinelli L."/>
            <person name="Didier E.S."/>
            <person name="Keeling P.J."/>
        </authorList>
    </citation>
    <scope>NUCLEOTIDE SEQUENCE [LARGE SCALE GENOMIC DNA]</scope>
    <source>
        <strain evidence="3 4">ATCC 50506</strain>
    </source>
</reference>
<evidence type="ECO:0000259" key="2">
    <source>
        <dbReference type="Pfam" id="PF04824"/>
    </source>
</evidence>
<protein>
    <recommendedName>
        <fullName evidence="2">Rad21/Rec8-like protein C-terminal eukaryotic domain-containing protein</fullName>
    </recommendedName>
</protein>
<feature type="compositionally biased region" description="Basic and acidic residues" evidence="1">
    <location>
        <begin position="11"/>
        <end position="27"/>
    </location>
</feature>
<dbReference type="HOGENOM" id="CLU_2427030_0_0_1"/>
<dbReference type="Pfam" id="PF04824">
    <property type="entry name" value="Rad21_Rec8"/>
    <property type="match status" value="1"/>
</dbReference>
<dbReference type="KEGG" id="ein:Eint_080930"/>